<feature type="compositionally biased region" description="Low complexity" evidence="1">
    <location>
        <begin position="151"/>
        <end position="163"/>
    </location>
</feature>
<dbReference type="InterPro" id="IPR001283">
    <property type="entry name" value="CRISP-related"/>
</dbReference>
<dbReference type="Proteomes" id="UP000054097">
    <property type="component" value="Unassembled WGS sequence"/>
</dbReference>
<feature type="domain" description="SCP" evidence="3">
    <location>
        <begin position="229"/>
        <end position="359"/>
    </location>
</feature>
<proteinExistence type="predicted"/>
<sequence length="367" mass="38363">MLLKSGTIVAVITLYASHVLAIPYDYSYPSTTTGTGTDGTTTTNNDESNSGLLDELGSGIQRAWDALTCSGDCRKSWGWTGNHFGADPWGGVLKVGDPVPYVPDVSVHSNPTTTATGTSATGRFGILDITTNANNPAQTSVVFSVFNVPTLTTSSSTTSTTPTSTPPPPTTTTESPSPTPTPEPETTQQPEPEPEPTTNSPEQAQPTNNNNNNNTPVVVPNTGNQGSSADQAAYLAAHNSARAQHGASPVTWSTQLEGFAQEWANNCQFQHSGGKFGRVGENLAAGTGNYGISDMVGDWMAEVTEYNPGNPVASHFTQVVWKATTQIGCAKATCNGIFAGFGASTYYVCEYSEAGNVSGQFSANVQK</sequence>
<dbReference type="AlphaFoldDB" id="A0A0C2X3I3"/>
<dbReference type="OrthoDB" id="337038at2759"/>
<dbReference type="HOGENOM" id="CLU_035730_3_3_1"/>
<keyword evidence="5" id="KW-1185">Reference proteome</keyword>
<dbReference type="EMBL" id="KN824279">
    <property type="protein sequence ID" value="KIM32768.1"/>
    <property type="molecule type" value="Genomic_DNA"/>
</dbReference>
<reference evidence="5" key="2">
    <citation type="submission" date="2015-01" db="EMBL/GenBank/DDBJ databases">
        <title>Evolutionary Origins and Diversification of the Mycorrhizal Mutualists.</title>
        <authorList>
            <consortium name="DOE Joint Genome Institute"/>
            <consortium name="Mycorrhizal Genomics Consortium"/>
            <person name="Kohler A."/>
            <person name="Kuo A."/>
            <person name="Nagy L.G."/>
            <person name="Floudas D."/>
            <person name="Copeland A."/>
            <person name="Barry K.W."/>
            <person name="Cichocki N."/>
            <person name="Veneault-Fourrey C."/>
            <person name="LaButti K."/>
            <person name="Lindquist E.A."/>
            <person name="Lipzen A."/>
            <person name="Lundell T."/>
            <person name="Morin E."/>
            <person name="Murat C."/>
            <person name="Riley R."/>
            <person name="Ohm R."/>
            <person name="Sun H."/>
            <person name="Tunlid A."/>
            <person name="Henrissat B."/>
            <person name="Grigoriev I.V."/>
            <person name="Hibbett D.S."/>
            <person name="Martin F."/>
        </authorList>
    </citation>
    <scope>NUCLEOTIDE SEQUENCE [LARGE SCALE GENOMIC DNA]</scope>
    <source>
        <strain evidence="5">MAFF 305830</strain>
    </source>
</reference>
<feature type="region of interest" description="Disordered" evidence="1">
    <location>
        <begin position="151"/>
        <end position="228"/>
    </location>
</feature>
<evidence type="ECO:0000256" key="1">
    <source>
        <dbReference type="SAM" id="MobiDB-lite"/>
    </source>
</evidence>
<reference evidence="4 5" key="1">
    <citation type="submission" date="2014-04" db="EMBL/GenBank/DDBJ databases">
        <authorList>
            <consortium name="DOE Joint Genome Institute"/>
            <person name="Kuo A."/>
            <person name="Zuccaro A."/>
            <person name="Kohler A."/>
            <person name="Nagy L.G."/>
            <person name="Floudas D."/>
            <person name="Copeland A."/>
            <person name="Barry K.W."/>
            <person name="Cichocki N."/>
            <person name="Veneault-Fourrey C."/>
            <person name="LaButti K."/>
            <person name="Lindquist E.A."/>
            <person name="Lipzen A."/>
            <person name="Lundell T."/>
            <person name="Morin E."/>
            <person name="Murat C."/>
            <person name="Sun H."/>
            <person name="Tunlid A."/>
            <person name="Henrissat B."/>
            <person name="Grigoriev I.V."/>
            <person name="Hibbett D.S."/>
            <person name="Martin F."/>
            <person name="Nordberg H.P."/>
            <person name="Cantor M.N."/>
            <person name="Hua S.X."/>
        </authorList>
    </citation>
    <scope>NUCLEOTIDE SEQUENCE [LARGE SCALE GENOMIC DNA]</scope>
    <source>
        <strain evidence="4 5">MAFF 305830</strain>
    </source>
</reference>
<evidence type="ECO:0000259" key="3">
    <source>
        <dbReference type="SMART" id="SM00198"/>
    </source>
</evidence>
<dbReference type="InterPro" id="IPR014044">
    <property type="entry name" value="CAP_dom"/>
</dbReference>
<organism evidence="4 5">
    <name type="scientific">Serendipita vermifera MAFF 305830</name>
    <dbReference type="NCBI Taxonomy" id="933852"/>
    <lineage>
        <taxon>Eukaryota</taxon>
        <taxon>Fungi</taxon>
        <taxon>Dikarya</taxon>
        <taxon>Basidiomycota</taxon>
        <taxon>Agaricomycotina</taxon>
        <taxon>Agaricomycetes</taxon>
        <taxon>Sebacinales</taxon>
        <taxon>Serendipitaceae</taxon>
        <taxon>Serendipita</taxon>
    </lineage>
</organism>
<name>A0A0C2X3I3_SERVB</name>
<accession>A0A0C2X3I3</accession>
<dbReference type="InterPro" id="IPR035940">
    <property type="entry name" value="CAP_sf"/>
</dbReference>
<feature type="chain" id="PRO_5002174002" description="SCP domain-containing protein" evidence="2">
    <location>
        <begin position="22"/>
        <end position="367"/>
    </location>
</feature>
<dbReference type="STRING" id="933852.A0A0C2X3I3"/>
<dbReference type="PRINTS" id="PR00837">
    <property type="entry name" value="V5TPXLIKE"/>
</dbReference>
<feature type="compositionally biased region" description="Low complexity" evidence="1">
    <location>
        <begin position="184"/>
        <end position="222"/>
    </location>
</feature>
<feature type="signal peptide" evidence="2">
    <location>
        <begin position="1"/>
        <end position="21"/>
    </location>
</feature>
<dbReference type="Gene3D" id="3.40.33.10">
    <property type="entry name" value="CAP"/>
    <property type="match status" value="1"/>
</dbReference>
<dbReference type="Pfam" id="PF00188">
    <property type="entry name" value="CAP"/>
    <property type="match status" value="1"/>
</dbReference>
<evidence type="ECO:0000256" key="2">
    <source>
        <dbReference type="SAM" id="SignalP"/>
    </source>
</evidence>
<evidence type="ECO:0000313" key="4">
    <source>
        <dbReference type="EMBL" id="KIM32768.1"/>
    </source>
</evidence>
<keyword evidence="2" id="KW-0732">Signal</keyword>
<dbReference type="SMART" id="SM00198">
    <property type="entry name" value="SCP"/>
    <property type="match status" value="1"/>
</dbReference>
<gene>
    <name evidence="4" type="ORF">M408DRAFT_326509</name>
</gene>
<dbReference type="PANTHER" id="PTHR10334">
    <property type="entry name" value="CYSTEINE-RICH SECRETORY PROTEIN-RELATED"/>
    <property type="match status" value="1"/>
</dbReference>
<evidence type="ECO:0000313" key="5">
    <source>
        <dbReference type="Proteomes" id="UP000054097"/>
    </source>
</evidence>
<dbReference type="SUPFAM" id="SSF55797">
    <property type="entry name" value="PR-1-like"/>
    <property type="match status" value="1"/>
</dbReference>
<protein>
    <recommendedName>
        <fullName evidence="3">SCP domain-containing protein</fullName>
    </recommendedName>
</protein>